<dbReference type="Pfam" id="PF07690">
    <property type="entry name" value="MFS_1"/>
    <property type="match status" value="1"/>
</dbReference>
<feature type="transmembrane region" description="Helical" evidence="4">
    <location>
        <begin position="85"/>
        <end position="104"/>
    </location>
</feature>
<evidence type="ECO:0000256" key="4">
    <source>
        <dbReference type="SAM" id="Phobius"/>
    </source>
</evidence>
<name>R7TV98_CAPTE</name>
<dbReference type="PANTHER" id="PTHR23121">
    <property type="entry name" value="SODIUM-DEPENDENT GLUCOSE TRANSPORTER 1"/>
    <property type="match status" value="1"/>
</dbReference>
<sequence length="454" mass="49533">MDILFICVVLVTSQEPSSTHPLSHYMDVNIRILCFRKMSMPQTKEGSRLLDSTNDCKQGMSMVLLPAVLHDLSRHLKMSYTQLSIANSMASVGAIFGSITGGFLTKRLSNHLDLALFTVFIMITMALMSIPFTTHVVLQSLEWFVQGWAMAVGNIVNIMVVVRIWPENVGSMVLLVSAANSVGHIAGFLLPIPFVSNDNSEKNFSPLVCVPFIILAGVFVANAVNLLIQHAVGLRCHKCFDSVSSSDTNERQLDPKSPSQLLWLVVPGMGMVDIFVRASDMIPAYLAPSIGIESRLHMPASQSDLVNAMYGISRMISKLVTSFLLKRVSVMLCLPTCIVMTSVAALFLFLIGLNSVSSFFTTMIIIGLFTGPPGALLLVWVSEYVTVDNYVVSLWQVAENIGNLSGVLVGGVVFDIYGPLLSLFVNLINDIIACIGFFVLQCLITIRQPNSLSS</sequence>
<dbReference type="HOGENOM" id="CLU_048645_0_0_1"/>
<reference evidence="5 7" key="2">
    <citation type="journal article" date="2013" name="Nature">
        <title>Insights into bilaterian evolution from three spiralian genomes.</title>
        <authorList>
            <person name="Simakov O."/>
            <person name="Marletaz F."/>
            <person name="Cho S.J."/>
            <person name="Edsinger-Gonzales E."/>
            <person name="Havlak P."/>
            <person name="Hellsten U."/>
            <person name="Kuo D.H."/>
            <person name="Larsson T."/>
            <person name="Lv J."/>
            <person name="Arendt D."/>
            <person name="Savage R."/>
            <person name="Osoegawa K."/>
            <person name="de Jong P."/>
            <person name="Grimwood J."/>
            <person name="Chapman J.A."/>
            <person name="Shapiro H."/>
            <person name="Aerts A."/>
            <person name="Otillar R.P."/>
            <person name="Terry A.Y."/>
            <person name="Boore J.L."/>
            <person name="Grigoriev I.V."/>
            <person name="Lindberg D.R."/>
            <person name="Seaver E.C."/>
            <person name="Weisblat D.A."/>
            <person name="Putnam N.H."/>
            <person name="Rokhsar D.S."/>
        </authorList>
    </citation>
    <scope>NUCLEOTIDE SEQUENCE</scope>
    <source>
        <strain evidence="5 7">I ESC-2004</strain>
    </source>
</reference>
<evidence type="ECO:0000256" key="2">
    <source>
        <dbReference type="ARBA" id="ARBA00022989"/>
    </source>
</evidence>
<feature type="transmembrane region" description="Helical" evidence="4">
    <location>
        <begin position="427"/>
        <end position="446"/>
    </location>
</feature>
<evidence type="ECO:0000313" key="7">
    <source>
        <dbReference type="Proteomes" id="UP000014760"/>
    </source>
</evidence>
<keyword evidence="2 4" id="KW-1133">Transmembrane helix</keyword>
<dbReference type="EMBL" id="KB309274">
    <property type="protein sequence ID" value="ELT94940.1"/>
    <property type="molecule type" value="Genomic_DNA"/>
</dbReference>
<feature type="transmembrane region" description="Helical" evidence="4">
    <location>
        <begin position="359"/>
        <end position="381"/>
    </location>
</feature>
<feature type="transmembrane region" description="Helical" evidence="4">
    <location>
        <begin position="204"/>
        <end position="228"/>
    </location>
</feature>
<dbReference type="PANTHER" id="PTHR23121:SF9">
    <property type="entry name" value="SODIUM-DEPENDENT GLUCOSE TRANSPORTER 1"/>
    <property type="match status" value="1"/>
</dbReference>
<keyword evidence="1 4" id="KW-0812">Transmembrane</keyword>
<keyword evidence="3 4" id="KW-0472">Membrane</keyword>
<dbReference type="GO" id="GO:0022857">
    <property type="term" value="F:transmembrane transporter activity"/>
    <property type="evidence" value="ECO:0007669"/>
    <property type="project" value="InterPro"/>
</dbReference>
<dbReference type="Proteomes" id="UP000014760">
    <property type="component" value="Unassembled WGS sequence"/>
</dbReference>
<evidence type="ECO:0000313" key="5">
    <source>
        <dbReference type="EMBL" id="ELT94940.1"/>
    </source>
</evidence>
<keyword evidence="7" id="KW-1185">Reference proteome</keyword>
<dbReference type="EnsemblMetazoa" id="CapteT216242">
    <property type="protein sequence ID" value="CapteP216242"/>
    <property type="gene ID" value="CapteG216242"/>
</dbReference>
<dbReference type="InterPro" id="IPR011701">
    <property type="entry name" value="MFS"/>
</dbReference>
<gene>
    <name evidence="5" type="ORF">CAPTEDRAFT_216242</name>
</gene>
<dbReference type="OrthoDB" id="9626824at2759"/>
<feature type="transmembrane region" description="Helical" evidence="4">
    <location>
        <begin position="328"/>
        <end position="352"/>
    </location>
</feature>
<reference evidence="7" key="1">
    <citation type="submission" date="2012-12" db="EMBL/GenBank/DDBJ databases">
        <authorList>
            <person name="Hellsten U."/>
            <person name="Grimwood J."/>
            <person name="Chapman J.A."/>
            <person name="Shapiro H."/>
            <person name="Aerts A."/>
            <person name="Otillar R.P."/>
            <person name="Terry A.Y."/>
            <person name="Boore J.L."/>
            <person name="Simakov O."/>
            <person name="Marletaz F."/>
            <person name="Cho S.-J."/>
            <person name="Edsinger-Gonzales E."/>
            <person name="Havlak P."/>
            <person name="Kuo D.-H."/>
            <person name="Larsson T."/>
            <person name="Lv J."/>
            <person name="Arendt D."/>
            <person name="Savage R."/>
            <person name="Osoegawa K."/>
            <person name="de Jong P."/>
            <person name="Lindberg D.R."/>
            <person name="Seaver E.C."/>
            <person name="Weisblat D.A."/>
            <person name="Putnam N.H."/>
            <person name="Grigoriev I.V."/>
            <person name="Rokhsar D.S."/>
        </authorList>
    </citation>
    <scope>NUCLEOTIDE SEQUENCE</scope>
    <source>
        <strain evidence="7">I ESC-2004</strain>
    </source>
</reference>
<evidence type="ECO:0008006" key="8">
    <source>
        <dbReference type="Google" id="ProtNLM"/>
    </source>
</evidence>
<protein>
    <recommendedName>
        <fullName evidence="8">Major facilitator superfamily (MFS) profile domain-containing protein</fullName>
    </recommendedName>
</protein>
<evidence type="ECO:0000313" key="6">
    <source>
        <dbReference type="EnsemblMetazoa" id="CapteP216242"/>
    </source>
</evidence>
<dbReference type="Gene3D" id="1.20.1250.20">
    <property type="entry name" value="MFS general substrate transporter like domains"/>
    <property type="match status" value="2"/>
</dbReference>
<organism evidence="5">
    <name type="scientific">Capitella teleta</name>
    <name type="common">Polychaete worm</name>
    <dbReference type="NCBI Taxonomy" id="283909"/>
    <lineage>
        <taxon>Eukaryota</taxon>
        <taxon>Metazoa</taxon>
        <taxon>Spiralia</taxon>
        <taxon>Lophotrochozoa</taxon>
        <taxon>Annelida</taxon>
        <taxon>Polychaeta</taxon>
        <taxon>Sedentaria</taxon>
        <taxon>Scolecida</taxon>
        <taxon>Capitellidae</taxon>
        <taxon>Capitella</taxon>
    </lineage>
</organism>
<feature type="transmembrane region" description="Helical" evidence="4">
    <location>
        <begin position="401"/>
        <end position="420"/>
    </location>
</feature>
<dbReference type="InterPro" id="IPR036259">
    <property type="entry name" value="MFS_trans_sf"/>
</dbReference>
<dbReference type="EMBL" id="AMQN01012073">
    <property type="status" value="NOT_ANNOTATED_CDS"/>
    <property type="molecule type" value="Genomic_DNA"/>
</dbReference>
<evidence type="ECO:0000256" key="3">
    <source>
        <dbReference type="ARBA" id="ARBA00023136"/>
    </source>
</evidence>
<feature type="transmembrane region" description="Helical" evidence="4">
    <location>
        <begin position="116"/>
        <end position="137"/>
    </location>
</feature>
<accession>R7TV98</accession>
<reference evidence="6" key="3">
    <citation type="submission" date="2015-06" db="UniProtKB">
        <authorList>
            <consortium name="EnsemblMetazoa"/>
        </authorList>
    </citation>
    <scope>IDENTIFICATION</scope>
</reference>
<dbReference type="SUPFAM" id="SSF103473">
    <property type="entry name" value="MFS general substrate transporter"/>
    <property type="match status" value="1"/>
</dbReference>
<feature type="transmembrane region" description="Helical" evidence="4">
    <location>
        <begin position="143"/>
        <end position="165"/>
    </location>
</feature>
<feature type="transmembrane region" description="Helical" evidence="4">
    <location>
        <begin position="172"/>
        <end position="192"/>
    </location>
</feature>
<dbReference type="AlphaFoldDB" id="R7TV98"/>
<proteinExistence type="predicted"/>
<evidence type="ECO:0000256" key="1">
    <source>
        <dbReference type="ARBA" id="ARBA00022692"/>
    </source>
</evidence>